<feature type="transmembrane region" description="Helical" evidence="6">
    <location>
        <begin position="49"/>
        <end position="69"/>
    </location>
</feature>
<comment type="subcellular location">
    <subcellularLocation>
        <location evidence="1">Membrane</location>
        <topology evidence="1">Multi-pass membrane protein</topology>
    </subcellularLocation>
</comment>
<reference evidence="8 9" key="1">
    <citation type="submission" date="2024-01" db="EMBL/GenBank/DDBJ databases">
        <title>Multi-omics insights into the function and evolution of sodium benzoate biodegradation pathways in Benzoatithermus flavus gen. nov., sp. nov. from hot spring.</title>
        <authorList>
            <person name="Hu C.-J."/>
            <person name="Li W.-J."/>
        </authorList>
    </citation>
    <scope>NUCLEOTIDE SEQUENCE [LARGE SCALE GENOMIC DNA]</scope>
    <source>
        <strain evidence="8 9">SYSU G07066</strain>
    </source>
</reference>
<dbReference type="EMBL" id="JBBLZC010000008">
    <property type="protein sequence ID" value="MEK0083493.1"/>
    <property type="molecule type" value="Genomic_DNA"/>
</dbReference>
<dbReference type="InterPro" id="IPR000620">
    <property type="entry name" value="EamA_dom"/>
</dbReference>
<evidence type="ECO:0000256" key="2">
    <source>
        <dbReference type="ARBA" id="ARBA00009853"/>
    </source>
</evidence>
<evidence type="ECO:0000313" key="8">
    <source>
        <dbReference type="EMBL" id="MEK0083493.1"/>
    </source>
</evidence>
<organism evidence="8 9">
    <name type="scientific">Benzoatithermus flavus</name>
    <dbReference type="NCBI Taxonomy" id="3108223"/>
    <lineage>
        <taxon>Bacteria</taxon>
        <taxon>Pseudomonadati</taxon>
        <taxon>Pseudomonadota</taxon>
        <taxon>Alphaproteobacteria</taxon>
        <taxon>Geminicoccales</taxon>
        <taxon>Geminicoccaceae</taxon>
        <taxon>Benzoatithermus</taxon>
    </lineage>
</organism>
<feature type="transmembrane region" description="Helical" evidence="6">
    <location>
        <begin position="135"/>
        <end position="152"/>
    </location>
</feature>
<feature type="transmembrane region" description="Helical" evidence="6">
    <location>
        <begin position="192"/>
        <end position="212"/>
    </location>
</feature>
<evidence type="ECO:0000256" key="3">
    <source>
        <dbReference type="ARBA" id="ARBA00022692"/>
    </source>
</evidence>
<evidence type="ECO:0000256" key="6">
    <source>
        <dbReference type="SAM" id="Phobius"/>
    </source>
</evidence>
<feature type="transmembrane region" description="Helical" evidence="6">
    <location>
        <begin position="21"/>
        <end position="43"/>
    </location>
</feature>
<evidence type="ECO:0000256" key="5">
    <source>
        <dbReference type="ARBA" id="ARBA00023136"/>
    </source>
</evidence>
<feature type="transmembrane region" description="Helical" evidence="6">
    <location>
        <begin position="85"/>
        <end position="104"/>
    </location>
</feature>
<proteinExistence type="inferred from homology"/>
<sequence length="293" mass="30664">MSSTTSILPIGGQQRATVLRPILLTLFAYASFTTMDTLVKLLSARFHPVQIACLVAAAGLLPPVLSALLRREPKRLESRAPGLQLLRGLLMLVGGIAAFMAYALLPLADAYTIAFTQPLIVIAFSVPLLGERPGWRRWAAVVAGFLGVLVMLRPGAGVFGAGALAAMVNAIGNGLALVLIRRAAARDAAEAFAFWGNAVIAAGSALALPWFWTTPSGLDLGLFLLAGLCSGTSFLVLATAYRLAPAAIVAPFQYSQMPYAILIGLLVFGDRPDPLALLGAVIVIASGLYVLLV</sequence>
<feature type="transmembrane region" description="Helical" evidence="6">
    <location>
        <begin position="248"/>
        <end position="269"/>
    </location>
</feature>
<keyword evidence="3 6" id="KW-0812">Transmembrane</keyword>
<accession>A0ABU8XSW2</accession>
<keyword evidence="9" id="KW-1185">Reference proteome</keyword>
<comment type="similarity">
    <text evidence="2">Belongs to the drug/metabolite transporter (DMT) superfamily. 10 TMS drug/metabolite exporter (DME) (TC 2.A.7.3) family.</text>
</comment>
<dbReference type="Proteomes" id="UP001375743">
    <property type="component" value="Unassembled WGS sequence"/>
</dbReference>
<name>A0ABU8XSW2_9PROT</name>
<dbReference type="SUPFAM" id="SSF103481">
    <property type="entry name" value="Multidrug resistance efflux transporter EmrE"/>
    <property type="match status" value="2"/>
</dbReference>
<gene>
    <name evidence="8" type="ORF">U1T56_10045</name>
</gene>
<evidence type="ECO:0000256" key="4">
    <source>
        <dbReference type="ARBA" id="ARBA00022989"/>
    </source>
</evidence>
<feature type="domain" description="EamA" evidence="7">
    <location>
        <begin position="162"/>
        <end position="288"/>
    </location>
</feature>
<evidence type="ECO:0000256" key="1">
    <source>
        <dbReference type="ARBA" id="ARBA00004141"/>
    </source>
</evidence>
<dbReference type="PANTHER" id="PTHR22911">
    <property type="entry name" value="ACYL-MALONYL CONDENSING ENZYME-RELATED"/>
    <property type="match status" value="1"/>
</dbReference>
<feature type="transmembrane region" description="Helical" evidence="6">
    <location>
        <begin position="218"/>
        <end position="241"/>
    </location>
</feature>
<dbReference type="RefSeq" id="WP_418159341.1">
    <property type="nucleotide sequence ID" value="NZ_JBBLZC010000008.1"/>
</dbReference>
<keyword evidence="4 6" id="KW-1133">Transmembrane helix</keyword>
<comment type="caution">
    <text evidence="8">The sequence shown here is derived from an EMBL/GenBank/DDBJ whole genome shotgun (WGS) entry which is preliminary data.</text>
</comment>
<keyword evidence="5 6" id="KW-0472">Membrane</keyword>
<evidence type="ECO:0000259" key="7">
    <source>
        <dbReference type="Pfam" id="PF00892"/>
    </source>
</evidence>
<protein>
    <submittedName>
        <fullName evidence="8">DMT family transporter</fullName>
    </submittedName>
</protein>
<feature type="transmembrane region" description="Helical" evidence="6">
    <location>
        <begin position="158"/>
        <end position="180"/>
    </location>
</feature>
<feature type="transmembrane region" description="Helical" evidence="6">
    <location>
        <begin position="275"/>
        <end position="292"/>
    </location>
</feature>
<feature type="domain" description="EamA" evidence="7">
    <location>
        <begin position="21"/>
        <end position="152"/>
    </location>
</feature>
<feature type="transmembrane region" description="Helical" evidence="6">
    <location>
        <begin position="110"/>
        <end position="128"/>
    </location>
</feature>
<dbReference type="Pfam" id="PF00892">
    <property type="entry name" value="EamA"/>
    <property type="match status" value="2"/>
</dbReference>
<dbReference type="InterPro" id="IPR037185">
    <property type="entry name" value="EmrE-like"/>
</dbReference>
<evidence type="ECO:0000313" key="9">
    <source>
        <dbReference type="Proteomes" id="UP001375743"/>
    </source>
</evidence>
<dbReference type="PANTHER" id="PTHR22911:SF6">
    <property type="entry name" value="SOLUTE CARRIER FAMILY 35 MEMBER G1"/>
    <property type="match status" value="1"/>
</dbReference>